<dbReference type="InterPro" id="IPR005225">
    <property type="entry name" value="Small_GTP-bd"/>
</dbReference>
<dbReference type="VEuPathDB" id="FungiDB:T551_00349"/>
<keyword evidence="5" id="KW-1185">Reference proteome</keyword>
<accession>A0A0W4ZV54</accession>
<dbReference type="InterPro" id="IPR001806">
    <property type="entry name" value="Small_GTPase"/>
</dbReference>
<evidence type="ECO:0000256" key="1">
    <source>
        <dbReference type="ARBA" id="ARBA00006270"/>
    </source>
</evidence>
<organism evidence="4 5">
    <name type="scientific">Pneumocystis jirovecii (strain RU7)</name>
    <name type="common">Human pneumocystis pneumonia agent</name>
    <dbReference type="NCBI Taxonomy" id="1408657"/>
    <lineage>
        <taxon>Eukaryota</taxon>
        <taxon>Fungi</taxon>
        <taxon>Dikarya</taxon>
        <taxon>Ascomycota</taxon>
        <taxon>Taphrinomycotina</taxon>
        <taxon>Pneumocystomycetes</taxon>
        <taxon>Pneumocystaceae</taxon>
        <taxon>Pneumocystis</taxon>
    </lineage>
</organism>
<dbReference type="NCBIfam" id="TIGR00231">
    <property type="entry name" value="small_GTP"/>
    <property type="match status" value="1"/>
</dbReference>
<dbReference type="PROSITE" id="PS51421">
    <property type="entry name" value="RAS"/>
    <property type="match status" value="1"/>
</dbReference>
<dbReference type="InterPro" id="IPR027417">
    <property type="entry name" value="P-loop_NTPase"/>
</dbReference>
<dbReference type="SMART" id="SM00173">
    <property type="entry name" value="RAS"/>
    <property type="match status" value="1"/>
</dbReference>
<evidence type="ECO:0000256" key="2">
    <source>
        <dbReference type="ARBA" id="ARBA00022741"/>
    </source>
</evidence>
<dbReference type="GeneID" id="28938871"/>
<name>A0A0W4ZV54_PNEJ7</name>
<sequence length="306" mass="34693">MRWKRIQSIPSSISSLTYDLDNEQELENMYDYLIKLVVIGPSGTGKTSMLHRFVKNEFKALSSHTIGVEFSSKVVKLGIGARRKRIKLQLWDTAGQERFRAVSRSYYRAAAGALLVYDITNHESFTSLPSWLEDARALASPDVVIVLIGNKCDRNKERDVTVSEAMCYANREGISLLEVSALTPHLIDDAFLLVARQILSKIELGQIDPNLPQFGIQYGSDGVCDRSGFGSFKGTFMRRRGPGRWLDWLYDVTGCEDSTSVEPEWRRGCLYAVLRLLEEFSFSVPLFSRLMRRFPKNSLNITSKMP</sequence>
<dbReference type="GO" id="GO:0007033">
    <property type="term" value="P:vacuole organization"/>
    <property type="evidence" value="ECO:0007669"/>
    <property type="project" value="EnsemblFungi"/>
</dbReference>
<reference evidence="5" key="1">
    <citation type="journal article" date="2016" name="Nat. Commun.">
        <title>Genome analysis of three Pneumocystis species reveals adaptation mechanisms to life exclusively in mammalian hosts.</title>
        <authorList>
            <person name="Ma L."/>
            <person name="Chen Z."/>
            <person name="Huang D.W."/>
            <person name="Kutty G."/>
            <person name="Ishihara M."/>
            <person name="Wang H."/>
            <person name="Abouelleil A."/>
            <person name="Bishop L."/>
            <person name="Davey E."/>
            <person name="Deng R."/>
            <person name="Deng X."/>
            <person name="Fan L."/>
            <person name="Fantoni G."/>
            <person name="Fitzgerald M."/>
            <person name="Gogineni E."/>
            <person name="Goldberg J.M."/>
            <person name="Handley G."/>
            <person name="Hu X."/>
            <person name="Huber C."/>
            <person name="Jiao X."/>
            <person name="Jones K."/>
            <person name="Levin J.Z."/>
            <person name="Liu Y."/>
            <person name="Macdonald P."/>
            <person name="Melnikov A."/>
            <person name="Raley C."/>
            <person name="Sassi M."/>
            <person name="Sherman B.T."/>
            <person name="Song X."/>
            <person name="Sykes S."/>
            <person name="Tran B."/>
            <person name="Walsh L."/>
            <person name="Xia Y."/>
            <person name="Yang J."/>
            <person name="Young S."/>
            <person name="Zeng Q."/>
            <person name="Zheng X."/>
            <person name="Stephens R."/>
            <person name="Nusbaum C."/>
            <person name="Birren B.W."/>
            <person name="Azadi P."/>
            <person name="Lempicki R.A."/>
            <person name="Cuomo C.A."/>
            <person name="Kovacs J.A."/>
        </authorList>
    </citation>
    <scope>NUCLEOTIDE SEQUENCE [LARGE SCALE GENOMIC DNA]</scope>
    <source>
        <strain evidence="5">RU7</strain>
    </source>
</reference>
<gene>
    <name evidence="4" type="ORF">T551_00349</name>
</gene>
<dbReference type="AlphaFoldDB" id="A0A0W4ZV54"/>
<dbReference type="Gene3D" id="3.40.50.300">
    <property type="entry name" value="P-loop containing nucleotide triphosphate hydrolases"/>
    <property type="match status" value="1"/>
</dbReference>
<dbReference type="SMART" id="SM00175">
    <property type="entry name" value="RAB"/>
    <property type="match status" value="1"/>
</dbReference>
<dbReference type="RefSeq" id="XP_018230950.1">
    <property type="nucleotide sequence ID" value="XM_018372616.1"/>
</dbReference>
<evidence type="ECO:0000256" key="3">
    <source>
        <dbReference type="ARBA" id="ARBA00023134"/>
    </source>
</evidence>
<dbReference type="eggNOG" id="KOG0086">
    <property type="taxonomic scope" value="Eukaryota"/>
</dbReference>
<dbReference type="OrthoDB" id="9989112at2759"/>
<dbReference type="GO" id="GO:0005525">
    <property type="term" value="F:GTP binding"/>
    <property type="evidence" value="ECO:0007669"/>
    <property type="project" value="UniProtKB-KW"/>
</dbReference>
<dbReference type="SMART" id="SM00176">
    <property type="entry name" value="RAN"/>
    <property type="match status" value="1"/>
</dbReference>
<proteinExistence type="inferred from homology"/>
<dbReference type="Proteomes" id="UP000053447">
    <property type="component" value="Unassembled WGS sequence"/>
</dbReference>
<dbReference type="Pfam" id="PF00071">
    <property type="entry name" value="Ras"/>
    <property type="match status" value="1"/>
</dbReference>
<protein>
    <recommendedName>
        <fullName evidence="6">GTP-binding protein ypt4</fullName>
    </recommendedName>
</protein>
<keyword evidence="3" id="KW-0342">GTP-binding</keyword>
<evidence type="ECO:0000313" key="4">
    <source>
        <dbReference type="EMBL" id="KTW32258.1"/>
    </source>
</evidence>
<dbReference type="FunFam" id="3.40.50.300:FF:001072">
    <property type="entry name" value="Rab family GTPase"/>
    <property type="match status" value="1"/>
</dbReference>
<dbReference type="SMART" id="SM00174">
    <property type="entry name" value="RHO"/>
    <property type="match status" value="1"/>
</dbReference>
<dbReference type="InterPro" id="IPR050209">
    <property type="entry name" value="Rab_GTPases_membrane_traffic"/>
</dbReference>
<dbReference type="EMBL" id="LFWA01000002">
    <property type="protein sequence ID" value="KTW32258.1"/>
    <property type="molecule type" value="Genomic_DNA"/>
</dbReference>
<dbReference type="STRING" id="1408657.A0A0W4ZV54"/>
<evidence type="ECO:0000313" key="5">
    <source>
        <dbReference type="Proteomes" id="UP000053447"/>
    </source>
</evidence>
<keyword evidence="2" id="KW-0547">Nucleotide-binding</keyword>
<dbReference type="SUPFAM" id="SSF52540">
    <property type="entry name" value="P-loop containing nucleoside triphosphate hydrolases"/>
    <property type="match status" value="1"/>
</dbReference>
<evidence type="ECO:0008006" key="6">
    <source>
        <dbReference type="Google" id="ProtNLM"/>
    </source>
</evidence>
<dbReference type="GO" id="GO:0003924">
    <property type="term" value="F:GTPase activity"/>
    <property type="evidence" value="ECO:0007669"/>
    <property type="project" value="InterPro"/>
</dbReference>
<comment type="similarity">
    <text evidence="1">Belongs to the small GTPase superfamily. Rab family.</text>
</comment>
<dbReference type="PRINTS" id="PR00449">
    <property type="entry name" value="RASTRNSFRMNG"/>
</dbReference>
<dbReference type="PANTHER" id="PTHR47979">
    <property type="entry name" value="DRAB11-RELATED"/>
    <property type="match status" value="1"/>
</dbReference>
<comment type="caution">
    <text evidence="4">The sequence shown here is derived from an EMBL/GenBank/DDBJ whole genome shotgun (WGS) entry which is preliminary data.</text>
</comment>
<dbReference type="PROSITE" id="PS51419">
    <property type="entry name" value="RAB"/>
    <property type="match status" value="1"/>
</dbReference>
<dbReference type="CDD" id="cd00154">
    <property type="entry name" value="Rab"/>
    <property type="match status" value="1"/>
</dbReference>